<proteinExistence type="predicted"/>
<accession>A0A6V7Y2B0</accession>
<dbReference type="EMBL" id="CAJEWN010002888">
    <property type="protein sequence ID" value="CAD2205688.1"/>
    <property type="molecule type" value="Genomic_DNA"/>
</dbReference>
<protein>
    <submittedName>
        <fullName evidence="1">Uncharacterized protein</fullName>
    </submittedName>
</protein>
<dbReference type="Proteomes" id="UP000580250">
    <property type="component" value="Unassembled WGS sequence"/>
</dbReference>
<reference evidence="1 2" key="1">
    <citation type="submission" date="2020-08" db="EMBL/GenBank/DDBJ databases">
        <authorList>
            <person name="Koutsovoulos G."/>
            <person name="Danchin GJ E."/>
        </authorList>
    </citation>
    <scope>NUCLEOTIDE SEQUENCE [LARGE SCALE GENOMIC DNA]</scope>
</reference>
<evidence type="ECO:0000313" key="1">
    <source>
        <dbReference type="EMBL" id="CAD2205688.1"/>
    </source>
</evidence>
<organism evidence="1 2">
    <name type="scientific">Meloidogyne enterolobii</name>
    <name type="common">Root-knot nematode worm</name>
    <name type="synonym">Meloidogyne mayaguensis</name>
    <dbReference type="NCBI Taxonomy" id="390850"/>
    <lineage>
        <taxon>Eukaryota</taxon>
        <taxon>Metazoa</taxon>
        <taxon>Ecdysozoa</taxon>
        <taxon>Nematoda</taxon>
        <taxon>Chromadorea</taxon>
        <taxon>Rhabditida</taxon>
        <taxon>Tylenchina</taxon>
        <taxon>Tylenchomorpha</taxon>
        <taxon>Tylenchoidea</taxon>
        <taxon>Meloidogynidae</taxon>
        <taxon>Meloidogyninae</taxon>
        <taxon>Meloidogyne</taxon>
    </lineage>
</organism>
<gene>
    <name evidence="1" type="ORF">MENT_LOCUS59518</name>
</gene>
<sequence length="216" mass="24904">MAPKTLRPYIKSSFKSVLHVDYNSNIDYKQILEELSNYLKNAGFAKKTKKEMKINSLEQKGKEELTSNDILTDEDRKMLVRIGIRSLFREIKNKANLEDNLMLQDAIVLFDISLFNTSALSQIFSFYALNLPSIKFFVIPQLSTTLSSKLNFKSFSSILIFNKEENKNIRELILTNLKPIEKASEEKNIFKTPKLVTPIGKNFGKEKKKGQKKKNN</sequence>
<evidence type="ECO:0000313" key="2">
    <source>
        <dbReference type="Proteomes" id="UP000580250"/>
    </source>
</evidence>
<comment type="caution">
    <text evidence="1">The sequence shown here is derived from an EMBL/GenBank/DDBJ whole genome shotgun (WGS) entry which is preliminary data.</text>
</comment>
<dbReference type="AlphaFoldDB" id="A0A6V7Y2B0"/>
<name>A0A6V7Y2B0_MELEN</name>